<organism evidence="2 3">
    <name type="scientific">Paenibacillus wenxiniae</name>
    <dbReference type="NCBI Taxonomy" id="1636843"/>
    <lineage>
        <taxon>Bacteria</taxon>
        <taxon>Bacillati</taxon>
        <taxon>Bacillota</taxon>
        <taxon>Bacilli</taxon>
        <taxon>Bacillales</taxon>
        <taxon>Paenibacillaceae</taxon>
        <taxon>Paenibacillus</taxon>
    </lineage>
</organism>
<evidence type="ECO:0000256" key="1">
    <source>
        <dbReference type="PROSITE-ProRule" id="PRU00023"/>
    </source>
</evidence>
<keyword evidence="3" id="KW-1185">Reference proteome</keyword>
<evidence type="ECO:0000313" key="3">
    <source>
        <dbReference type="Proteomes" id="UP001597233"/>
    </source>
</evidence>
<dbReference type="PROSITE" id="PS50297">
    <property type="entry name" value="ANK_REP_REGION"/>
    <property type="match status" value="2"/>
</dbReference>
<dbReference type="SMART" id="SM00248">
    <property type="entry name" value="ANK"/>
    <property type="match status" value="4"/>
</dbReference>
<accession>A0ABW4RMH4</accession>
<keyword evidence="1" id="KW-0040">ANK repeat</keyword>
<feature type="repeat" description="ANK" evidence="1">
    <location>
        <begin position="180"/>
        <end position="212"/>
    </location>
</feature>
<dbReference type="EMBL" id="JBHUEH010000029">
    <property type="protein sequence ID" value="MFD1887547.1"/>
    <property type="molecule type" value="Genomic_DNA"/>
</dbReference>
<dbReference type="InterPro" id="IPR002110">
    <property type="entry name" value="Ankyrin_rpt"/>
</dbReference>
<evidence type="ECO:0000313" key="2">
    <source>
        <dbReference type="EMBL" id="MFD1887547.1"/>
    </source>
</evidence>
<dbReference type="SUPFAM" id="SSF48403">
    <property type="entry name" value="Ankyrin repeat"/>
    <property type="match status" value="1"/>
</dbReference>
<dbReference type="InterPro" id="IPR036770">
    <property type="entry name" value="Ankyrin_rpt-contain_sf"/>
</dbReference>
<reference evidence="3" key="1">
    <citation type="journal article" date="2019" name="Int. J. Syst. Evol. Microbiol.">
        <title>The Global Catalogue of Microorganisms (GCM) 10K type strain sequencing project: providing services to taxonomists for standard genome sequencing and annotation.</title>
        <authorList>
            <consortium name="The Broad Institute Genomics Platform"/>
            <consortium name="The Broad Institute Genome Sequencing Center for Infectious Disease"/>
            <person name="Wu L."/>
            <person name="Ma J."/>
        </authorList>
    </citation>
    <scope>NUCLEOTIDE SEQUENCE [LARGE SCALE GENOMIC DNA]</scope>
    <source>
        <strain evidence="3">CCUG 54950</strain>
    </source>
</reference>
<proteinExistence type="predicted"/>
<protein>
    <submittedName>
        <fullName evidence="2">Ankyrin repeat domain-containing protein</fullName>
    </submittedName>
</protein>
<dbReference type="PROSITE" id="PS50088">
    <property type="entry name" value="ANK_REPEAT"/>
    <property type="match status" value="2"/>
</dbReference>
<comment type="caution">
    <text evidence="2">The sequence shown here is derived from an EMBL/GenBank/DDBJ whole genome shotgun (WGS) entry which is preliminary data.</text>
</comment>
<dbReference type="Gene3D" id="1.25.40.20">
    <property type="entry name" value="Ankyrin repeat-containing domain"/>
    <property type="match status" value="1"/>
</dbReference>
<name>A0ABW4RMH4_9BACL</name>
<dbReference type="Pfam" id="PF12796">
    <property type="entry name" value="Ank_2"/>
    <property type="match status" value="1"/>
</dbReference>
<sequence>MYTIKDKGKFDTLPELAVWIYEGRLQELRAAWAEGQYIEVNQPLSLSKHTELTPLELALMMGKRSIVEALLEQGVELNDPQHPSILTAVRYASEHDVRRLYAAGAKLDITDHLNKNAYDAAYYGKKQHIPLLHELGLDIRQHAGAILRKAVSNHDFKTIKYLVEQGVDINYNEPDQVFPYRATPLTVAVRYGFEPIARYLIEHGADITICETNGDRAYTIAVSEKHMELAAYLKSLEPPQFHNLSNKLHSLSAYKLPAALVQALSDEPIILTLPENELGMSRIEFFTLTDTIEMKLGRTRLLRLSSSMDSYSDLHIVWHPTSRKIGCYDEEHQKYHALASWNDFIANPVAALEQIL</sequence>
<feature type="repeat" description="ANK" evidence="1">
    <location>
        <begin position="50"/>
        <end position="82"/>
    </location>
</feature>
<dbReference type="PANTHER" id="PTHR46224">
    <property type="entry name" value="ANKYRIN REPEAT FAMILY PROTEIN"/>
    <property type="match status" value="1"/>
</dbReference>
<dbReference type="PANTHER" id="PTHR46224:SF64">
    <property type="entry name" value="IQ MOTIF AND ANKYRIN REPEAT DOMAIN-CONTAINING PROTEIN 1"/>
    <property type="match status" value="1"/>
</dbReference>
<dbReference type="RefSeq" id="WP_347326392.1">
    <property type="nucleotide sequence ID" value="NZ_JBCGUH010000011.1"/>
</dbReference>
<dbReference type="Proteomes" id="UP001597233">
    <property type="component" value="Unassembled WGS sequence"/>
</dbReference>
<dbReference type="InterPro" id="IPR051616">
    <property type="entry name" value="Cul2-RING_E3_ligase_SR"/>
</dbReference>
<gene>
    <name evidence="2" type="ORF">ACFSC9_18820</name>
</gene>